<organism evidence="8 9">
    <name type="scientific">Anaeramoeba flamelloides</name>
    <dbReference type="NCBI Taxonomy" id="1746091"/>
    <lineage>
        <taxon>Eukaryota</taxon>
        <taxon>Metamonada</taxon>
        <taxon>Anaeramoebidae</taxon>
        <taxon>Anaeramoeba</taxon>
    </lineage>
</organism>
<gene>
    <name evidence="8" type="ORF">M0812_07956</name>
</gene>
<dbReference type="InterPro" id="IPR000571">
    <property type="entry name" value="Znf_CCCH"/>
</dbReference>
<feature type="region of interest" description="Disordered" evidence="6">
    <location>
        <begin position="108"/>
        <end position="132"/>
    </location>
</feature>
<dbReference type="Gene3D" id="4.10.1000.10">
    <property type="entry name" value="Zinc finger, CCCH-type"/>
    <property type="match status" value="2"/>
</dbReference>
<name>A0AAV8A036_9EUKA</name>
<dbReference type="GO" id="GO:0008270">
    <property type="term" value="F:zinc ion binding"/>
    <property type="evidence" value="ECO:0007669"/>
    <property type="project" value="UniProtKB-KW"/>
</dbReference>
<dbReference type="PANTHER" id="PTHR12547:SF18">
    <property type="entry name" value="PROTEIN TIS11"/>
    <property type="match status" value="1"/>
</dbReference>
<feature type="compositionally biased region" description="Basic residues" evidence="6">
    <location>
        <begin position="113"/>
        <end position="132"/>
    </location>
</feature>
<dbReference type="Pfam" id="PF00642">
    <property type="entry name" value="zf-CCCH"/>
    <property type="match status" value="2"/>
</dbReference>
<evidence type="ECO:0000313" key="8">
    <source>
        <dbReference type="EMBL" id="KAJ3446960.1"/>
    </source>
</evidence>
<proteinExistence type="predicted"/>
<dbReference type="PANTHER" id="PTHR12547">
    <property type="entry name" value="CCCH ZINC FINGER/TIS11-RELATED"/>
    <property type="match status" value="1"/>
</dbReference>
<sequence>MTDFVITNNEKNARKYLYTTAINIGAGSPIVFPSQDLKSPPKKDFTRVVTNKKTTATVGFVSALDQIRTSNKTTQKKNNLRHKKFLPTSNKSYDHKNTKPPQRISKIQNNRSLKNRKNSFNRTKQNNRNKKSSLKIDLYKTEVCRSWVENGYCKYGEKCQFAHGTSELRKISRHPKYKTQICKPYHQNMFCTYGIRCRFIHTKTQPSSQQPKAITKRLSFFKTITDRNN</sequence>
<dbReference type="FunFam" id="4.10.1000.10:FF:000001">
    <property type="entry name" value="zinc finger CCCH domain-containing protein 15-like"/>
    <property type="match status" value="1"/>
</dbReference>
<evidence type="ECO:0000259" key="7">
    <source>
        <dbReference type="PROSITE" id="PS50103"/>
    </source>
</evidence>
<evidence type="ECO:0000256" key="4">
    <source>
        <dbReference type="ARBA" id="ARBA00022833"/>
    </source>
</evidence>
<reference evidence="8" key="1">
    <citation type="submission" date="2022-08" db="EMBL/GenBank/DDBJ databases">
        <title>Novel sulphate-reducing endosymbionts in the free-living metamonad Anaeramoeba.</title>
        <authorList>
            <person name="Jerlstrom-Hultqvist J."/>
            <person name="Cepicka I."/>
            <person name="Gallot-Lavallee L."/>
            <person name="Salas-Leiva D."/>
            <person name="Curtis B.A."/>
            <person name="Zahonova K."/>
            <person name="Pipaliya S."/>
            <person name="Dacks J."/>
            <person name="Roger A.J."/>
        </authorList>
    </citation>
    <scope>NUCLEOTIDE SEQUENCE</scope>
    <source>
        <strain evidence="8">Busselton2</strain>
    </source>
</reference>
<accession>A0AAV8A036</accession>
<evidence type="ECO:0000256" key="2">
    <source>
        <dbReference type="ARBA" id="ARBA00022737"/>
    </source>
</evidence>
<evidence type="ECO:0000256" key="5">
    <source>
        <dbReference type="PROSITE-ProRule" id="PRU00723"/>
    </source>
</evidence>
<feature type="zinc finger region" description="C3H1-type" evidence="5">
    <location>
        <begin position="176"/>
        <end position="204"/>
    </location>
</feature>
<protein>
    <submittedName>
        <fullName evidence="8">Protein tis11</fullName>
    </submittedName>
</protein>
<evidence type="ECO:0000256" key="3">
    <source>
        <dbReference type="ARBA" id="ARBA00022771"/>
    </source>
</evidence>
<dbReference type="InterPro" id="IPR036855">
    <property type="entry name" value="Znf_CCCH_sf"/>
</dbReference>
<dbReference type="EMBL" id="JANTQA010000018">
    <property type="protein sequence ID" value="KAJ3446960.1"/>
    <property type="molecule type" value="Genomic_DNA"/>
</dbReference>
<dbReference type="SUPFAM" id="SSF90229">
    <property type="entry name" value="CCCH zinc finger"/>
    <property type="match status" value="2"/>
</dbReference>
<dbReference type="AlphaFoldDB" id="A0AAV8A036"/>
<dbReference type="PROSITE" id="PS50103">
    <property type="entry name" value="ZF_C3H1"/>
    <property type="match status" value="2"/>
</dbReference>
<dbReference type="InterPro" id="IPR045877">
    <property type="entry name" value="ZFP36-like"/>
</dbReference>
<dbReference type="Proteomes" id="UP001146793">
    <property type="component" value="Unassembled WGS sequence"/>
</dbReference>
<comment type="caution">
    <text evidence="8">The sequence shown here is derived from an EMBL/GenBank/DDBJ whole genome shotgun (WGS) entry which is preliminary data.</text>
</comment>
<keyword evidence="2" id="KW-0677">Repeat</keyword>
<evidence type="ECO:0000313" key="9">
    <source>
        <dbReference type="Proteomes" id="UP001146793"/>
    </source>
</evidence>
<feature type="domain" description="C3H1-type" evidence="7">
    <location>
        <begin position="138"/>
        <end position="166"/>
    </location>
</feature>
<evidence type="ECO:0000256" key="6">
    <source>
        <dbReference type="SAM" id="MobiDB-lite"/>
    </source>
</evidence>
<keyword evidence="3 5" id="KW-0863">Zinc-finger</keyword>
<evidence type="ECO:0000256" key="1">
    <source>
        <dbReference type="ARBA" id="ARBA00022723"/>
    </source>
</evidence>
<keyword evidence="4 5" id="KW-0862">Zinc</keyword>
<feature type="zinc finger region" description="C3H1-type" evidence="5">
    <location>
        <begin position="138"/>
        <end position="166"/>
    </location>
</feature>
<keyword evidence="1 5" id="KW-0479">Metal-binding</keyword>
<dbReference type="SMART" id="SM00356">
    <property type="entry name" value="ZnF_C3H1"/>
    <property type="match status" value="2"/>
</dbReference>
<dbReference type="GO" id="GO:0003729">
    <property type="term" value="F:mRNA binding"/>
    <property type="evidence" value="ECO:0007669"/>
    <property type="project" value="InterPro"/>
</dbReference>
<feature type="domain" description="C3H1-type" evidence="7">
    <location>
        <begin position="176"/>
        <end position="204"/>
    </location>
</feature>